<dbReference type="Pfam" id="PF03109">
    <property type="entry name" value="ABC1"/>
    <property type="match status" value="1"/>
</dbReference>
<dbReference type="InterPro" id="IPR034646">
    <property type="entry name" value="ADCK3_dom"/>
</dbReference>
<reference evidence="6" key="1">
    <citation type="submission" date="2021-12" db="EMBL/GenBank/DDBJ databases">
        <title>taxonomy of Moraxella sp. ZY201224.</title>
        <authorList>
            <person name="Li F."/>
        </authorList>
    </citation>
    <scope>NUCLEOTIDE SEQUENCE</scope>
    <source>
        <strain evidence="6">ZY201224</strain>
    </source>
</reference>
<feature type="domain" description="ABC1 atypical kinase-like" evidence="5">
    <location>
        <begin position="100"/>
        <end position="338"/>
    </location>
</feature>
<evidence type="ECO:0000256" key="4">
    <source>
        <dbReference type="ARBA" id="ARBA00022840"/>
    </source>
</evidence>
<evidence type="ECO:0000256" key="3">
    <source>
        <dbReference type="ARBA" id="ARBA00022741"/>
    </source>
</evidence>
<keyword evidence="4" id="KW-0067">ATP-binding</keyword>
<keyword evidence="3" id="KW-0547">Nucleotide-binding</keyword>
<evidence type="ECO:0000313" key="7">
    <source>
        <dbReference type="Proteomes" id="UP001063782"/>
    </source>
</evidence>
<dbReference type="EMBL" id="CP089977">
    <property type="protein sequence ID" value="UXZ04732.1"/>
    <property type="molecule type" value="Genomic_DNA"/>
</dbReference>
<dbReference type="PANTHER" id="PTHR43851">
    <property type="match status" value="1"/>
</dbReference>
<gene>
    <name evidence="6" type="ORF">LU297_09250</name>
</gene>
<name>A0ABY6F3Q7_9GAMM</name>
<dbReference type="InterPro" id="IPR004147">
    <property type="entry name" value="ABC1_dom"/>
</dbReference>
<protein>
    <submittedName>
        <fullName evidence="6">AarF/ABC1/UbiB kinase family protein</fullName>
    </submittedName>
</protein>
<dbReference type="GO" id="GO:0016301">
    <property type="term" value="F:kinase activity"/>
    <property type="evidence" value="ECO:0007669"/>
    <property type="project" value="UniProtKB-KW"/>
</dbReference>
<keyword evidence="6" id="KW-0418">Kinase</keyword>
<dbReference type="InterPro" id="IPR051409">
    <property type="entry name" value="Atypical_kinase_ADCK"/>
</dbReference>
<dbReference type="PANTHER" id="PTHR43851:SF3">
    <property type="entry name" value="COENZYME Q8"/>
    <property type="match status" value="1"/>
</dbReference>
<evidence type="ECO:0000313" key="6">
    <source>
        <dbReference type="EMBL" id="UXZ04732.1"/>
    </source>
</evidence>
<dbReference type="InterPro" id="IPR011009">
    <property type="entry name" value="Kinase-like_dom_sf"/>
</dbReference>
<sequence length="459" mass="51642">MSQPLDKLKTSPFQRQLSIAKTSLNIGKNWAKSSVGGLLLSKEQRAIQKHQLLQEQADYLVSELGKLKGSVVKVGQMLALYGEHFLPKEVLNALHTLDASTTPLAWQVIEHSIRQELGDRIDDFDIERTPLGTASLAQVHKAVHKFTGRQVVLKVQYPNVANSINSDLAIFKNLLKITNAVPQTKALDDWFYEINHLLHKEVDYRLEANTTKRFARYLADDERYIVPTIYDNYSTDRLICMSFEAGVSLNDESLTTLPQSRKNALGHAAIEIVLRELFEWGEMQTDPNFGNYLVRHEDGIDKLVLLDFGAIKQFDEHLLTIAKGLIQAGYQQDKTLMMSAMTGYPFFDHLNGKPKSDMAEVFLMACEPFAKPSTLDSQRLDDTGSYRWAGSDLYARVMAHAKQGMQSLEFSLPPKEMMFISRKFIGAYALLVALDARTDGDALMAPFMTAQTAKTDTLT</sequence>
<keyword evidence="7" id="KW-1185">Reference proteome</keyword>
<dbReference type="RefSeq" id="WP_263076225.1">
    <property type="nucleotide sequence ID" value="NZ_CP089977.1"/>
</dbReference>
<comment type="similarity">
    <text evidence="1">Belongs to the protein kinase superfamily. ADCK protein kinase family.</text>
</comment>
<dbReference type="CDD" id="cd13970">
    <property type="entry name" value="ABC1_ADCK3"/>
    <property type="match status" value="1"/>
</dbReference>
<dbReference type="SUPFAM" id="SSF56112">
    <property type="entry name" value="Protein kinase-like (PK-like)"/>
    <property type="match status" value="1"/>
</dbReference>
<evidence type="ECO:0000256" key="1">
    <source>
        <dbReference type="ARBA" id="ARBA00009670"/>
    </source>
</evidence>
<dbReference type="Proteomes" id="UP001063782">
    <property type="component" value="Chromosome"/>
</dbReference>
<keyword evidence="2" id="KW-0808">Transferase</keyword>
<evidence type="ECO:0000259" key="5">
    <source>
        <dbReference type="Pfam" id="PF03109"/>
    </source>
</evidence>
<evidence type="ECO:0000256" key="2">
    <source>
        <dbReference type="ARBA" id="ARBA00022679"/>
    </source>
</evidence>
<proteinExistence type="inferred from homology"/>
<organism evidence="6 7">
    <name type="scientific">Moraxella nasicaprae</name>
    <dbReference type="NCBI Taxonomy" id="2904122"/>
    <lineage>
        <taxon>Bacteria</taxon>
        <taxon>Pseudomonadati</taxon>
        <taxon>Pseudomonadota</taxon>
        <taxon>Gammaproteobacteria</taxon>
        <taxon>Moraxellales</taxon>
        <taxon>Moraxellaceae</taxon>
        <taxon>Moraxella</taxon>
    </lineage>
</organism>
<accession>A0ABY6F3Q7</accession>